<dbReference type="Pfam" id="PF02805">
    <property type="entry name" value="Ada_Zn_binding"/>
    <property type="match status" value="1"/>
</dbReference>
<dbReference type="GO" id="GO:0003700">
    <property type="term" value="F:DNA-binding transcription factor activity"/>
    <property type="evidence" value="ECO:0007669"/>
    <property type="project" value="InterPro"/>
</dbReference>
<sequence>MTNEQYQQARLARDARFDGVFFVGVKTTGIFCRPICPANLAKEHNVSYFQHAHAALEAGYRPCLRCRPESAPNSWAWLGAETSFRRALTLIEQGALHHSSCEGLSDRLGISSRYLRQLFQEHLGVSPKKYAQYHQLMFAKQLLHHSHLSISDIGFACGFNSVRRFNDAFRRTLKLTPSELRRGDGKVTARNEVYLAYRGAYDWSAMLGFLQKRAISGVERVTEQSYERYVDIDGTLAWFRLFADFEGAQTVKVEFELEQVTKLASLLSGIKRVFDLDTDITAVESHLHAVDEVLILKPGLRLPGVWSTWEAGARAVLGQQVSVKAAIGQLNLLTDTMGQCLSGQKVFPTPDFIAGKDLSFLRMPESRKETLLRLASHLCEHPDDHPDNWLSLKGIGPWTVNYAKMRGLSAPDLLLSSDLIVKKYLVDHSEVNAEHTAPWGSYATLHCWSHFS</sequence>
<evidence type="ECO:0000256" key="1">
    <source>
        <dbReference type="ARBA" id="ARBA00001947"/>
    </source>
</evidence>
<dbReference type="InterPro" id="IPR035451">
    <property type="entry name" value="Ada-like_dom_sf"/>
</dbReference>
<dbReference type="SMART" id="SM00342">
    <property type="entry name" value="HTH_ARAC"/>
    <property type="match status" value="1"/>
</dbReference>
<dbReference type="Gene3D" id="1.10.10.60">
    <property type="entry name" value="Homeodomain-like"/>
    <property type="match status" value="1"/>
</dbReference>
<dbReference type="SUPFAM" id="SSF48150">
    <property type="entry name" value="DNA-glycosylase"/>
    <property type="match status" value="1"/>
</dbReference>
<accession>A0AAU8BRZ8</accession>
<dbReference type="SUPFAM" id="SSF55945">
    <property type="entry name" value="TATA-box binding protein-like"/>
    <property type="match status" value="1"/>
</dbReference>
<keyword evidence="11" id="KW-0234">DNA repair</keyword>
<dbReference type="GO" id="GO:0006285">
    <property type="term" value="P:base-excision repair, AP site formation"/>
    <property type="evidence" value="ECO:0007669"/>
    <property type="project" value="TreeGrafter"/>
</dbReference>
<proteinExistence type="predicted"/>
<keyword evidence="6" id="KW-0862">Zinc</keyword>
<dbReference type="GO" id="GO:0008270">
    <property type="term" value="F:zinc ion binding"/>
    <property type="evidence" value="ECO:0007669"/>
    <property type="project" value="InterPro"/>
</dbReference>
<dbReference type="GO" id="GO:0043565">
    <property type="term" value="F:sequence-specific DNA binding"/>
    <property type="evidence" value="ECO:0007669"/>
    <property type="project" value="InterPro"/>
</dbReference>
<dbReference type="RefSeq" id="WP_353499937.1">
    <property type="nucleotide sequence ID" value="NZ_CP115921.1"/>
</dbReference>
<dbReference type="InterPro" id="IPR004026">
    <property type="entry name" value="Ada_DNA_repair_Zn-bd"/>
</dbReference>
<evidence type="ECO:0000256" key="5">
    <source>
        <dbReference type="ARBA" id="ARBA00022763"/>
    </source>
</evidence>
<evidence type="ECO:0000256" key="11">
    <source>
        <dbReference type="ARBA" id="ARBA00023204"/>
    </source>
</evidence>
<feature type="domain" description="HTH araC/xylS-type" evidence="12">
    <location>
        <begin position="85"/>
        <end position="183"/>
    </location>
</feature>
<dbReference type="InterPro" id="IPR011257">
    <property type="entry name" value="DNA_glycosylase"/>
</dbReference>
<evidence type="ECO:0000256" key="8">
    <source>
        <dbReference type="ARBA" id="ARBA00023125"/>
    </source>
</evidence>
<keyword evidence="2" id="KW-0489">Methyltransferase</keyword>
<dbReference type="EMBL" id="CP115921">
    <property type="protein sequence ID" value="XCD18795.1"/>
    <property type="molecule type" value="Genomic_DNA"/>
</dbReference>
<evidence type="ECO:0000313" key="13">
    <source>
        <dbReference type="EMBL" id="XCD18795.1"/>
    </source>
</evidence>
<evidence type="ECO:0000256" key="10">
    <source>
        <dbReference type="ARBA" id="ARBA00023163"/>
    </source>
</evidence>
<dbReference type="Gene3D" id="1.10.340.30">
    <property type="entry name" value="Hypothetical protein, domain 2"/>
    <property type="match status" value="1"/>
</dbReference>
<keyword evidence="7" id="KW-0805">Transcription regulation</keyword>
<dbReference type="AlphaFoldDB" id="A0AAU8BRZ8"/>
<keyword evidence="8" id="KW-0238">DNA-binding</keyword>
<dbReference type="InterPro" id="IPR018060">
    <property type="entry name" value="HTH_AraC"/>
</dbReference>
<keyword evidence="3" id="KW-0808">Transferase</keyword>
<dbReference type="SUPFAM" id="SSF57884">
    <property type="entry name" value="Ada DNA repair protein, N-terminal domain (N-Ada 10)"/>
    <property type="match status" value="1"/>
</dbReference>
<dbReference type="Gene3D" id="3.40.10.10">
    <property type="entry name" value="DNA Methylphosphotriester Repair Domain"/>
    <property type="match status" value="1"/>
</dbReference>
<dbReference type="InterPro" id="IPR009057">
    <property type="entry name" value="Homeodomain-like_sf"/>
</dbReference>
<evidence type="ECO:0000259" key="12">
    <source>
        <dbReference type="PROSITE" id="PS01124"/>
    </source>
</evidence>
<dbReference type="KEGG" id="vck:PG915_18785"/>
<dbReference type="GO" id="GO:0043916">
    <property type="term" value="F:DNA-7-methylguanine glycosylase activity"/>
    <property type="evidence" value="ECO:0007669"/>
    <property type="project" value="TreeGrafter"/>
</dbReference>
<dbReference type="GO" id="GO:0006307">
    <property type="term" value="P:DNA alkylation repair"/>
    <property type="evidence" value="ECO:0007669"/>
    <property type="project" value="TreeGrafter"/>
</dbReference>
<dbReference type="Pfam" id="PF12833">
    <property type="entry name" value="HTH_18"/>
    <property type="match status" value="1"/>
</dbReference>
<dbReference type="GO" id="GO:0008725">
    <property type="term" value="F:DNA-3-methyladenine glycosylase activity"/>
    <property type="evidence" value="ECO:0007669"/>
    <property type="project" value="TreeGrafter"/>
</dbReference>
<dbReference type="InterPro" id="IPR051912">
    <property type="entry name" value="Alkylbase_DNA_Glycosylase/TA"/>
</dbReference>
<dbReference type="GO" id="GO:0032131">
    <property type="term" value="F:alkylated DNA binding"/>
    <property type="evidence" value="ECO:0007669"/>
    <property type="project" value="TreeGrafter"/>
</dbReference>
<reference evidence="13" key="1">
    <citation type="submission" date="2023-01" db="EMBL/GenBank/DDBJ databases">
        <title>Vibrio sp. CB1-14 genome sequencing.</title>
        <authorList>
            <person name="Otstavnykh N."/>
            <person name="Isaeva M."/>
            <person name="Meleshko D."/>
        </authorList>
    </citation>
    <scope>NUCLEOTIDE SEQUENCE</scope>
    <source>
        <strain evidence="13">CB1-14</strain>
    </source>
</reference>
<dbReference type="SMART" id="SM01009">
    <property type="entry name" value="AlkA_N"/>
    <property type="match status" value="1"/>
</dbReference>
<comment type="cofactor">
    <cofactor evidence="1">
        <name>Zn(2+)</name>
        <dbReference type="ChEBI" id="CHEBI:29105"/>
    </cofactor>
</comment>
<dbReference type="Gene3D" id="3.30.310.20">
    <property type="entry name" value="DNA-3-methyladenine glycosylase AlkA, N-terminal domain"/>
    <property type="match status" value="1"/>
</dbReference>
<evidence type="ECO:0000256" key="9">
    <source>
        <dbReference type="ARBA" id="ARBA00023159"/>
    </source>
</evidence>
<evidence type="ECO:0000256" key="2">
    <source>
        <dbReference type="ARBA" id="ARBA00022603"/>
    </source>
</evidence>
<dbReference type="PANTHER" id="PTHR43003">
    <property type="entry name" value="DNA-3-METHYLADENINE GLYCOSYLASE"/>
    <property type="match status" value="1"/>
</dbReference>
<dbReference type="PROSITE" id="PS01124">
    <property type="entry name" value="HTH_ARAC_FAMILY_2"/>
    <property type="match status" value="1"/>
</dbReference>
<evidence type="ECO:0000256" key="6">
    <source>
        <dbReference type="ARBA" id="ARBA00022833"/>
    </source>
</evidence>
<keyword evidence="9" id="KW-0010">Activator</keyword>
<keyword evidence="10" id="KW-0804">Transcription</keyword>
<dbReference type="GO" id="GO:0005737">
    <property type="term" value="C:cytoplasm"/>
    <property type="evidence" value="ECO:0007669"/>
    <property type="project" value="TreeGrafter"/>
</dbReference>
<evidence type="ECO:0000256" key="7">
    <source>
        <dbReference type="ARBA" id="ARBA00023015"/>
    </source>
</evidence>
<dbReference type="GO" id="GO:0032259">
    <property type="term" value="P:methylation"/>
    <property type="evidence" value="ECO:0007669"/>
    <property type="project" value="UniProtKB-KW"/>
</dbReference>
<gene>
    <name evidence="13" type="ORF">PG915_18785</name>
</gene>
<evidence type="ECO:0000256" key="3">
    <source>
        <dbReference type="ARBA" id="ARBA00022679"/>
    </source>
</evidence>
<dbReference type="GO" id="GO:0032993">
    <property type="term" value="C:protein-DNA complex"/>
    <property type="evidence" value="ECO:0007669"/>
    <property type="project" value="TreeGrafter"/>
</dbReference>
<dbReference type="PANTHER" id="PTHR43003:SF13">
    <property type="entry name" value="DNA-3-METHYLADENINE GLYCOSYLASE 2"/>
    <property type="match status" value="1"/>
</dbReference>
<dbReference type="Pfam" id="PF06029">
    <property type="entry name" value="AlkA_N"/>
    <property type="match status" value="1"/>
</dbReference>
<evidence type="ECO:0000256" key="4">
    <source>
        <dbReference type="ARBA" id="ARBA00022723"/>
    </source>
</evidence>
<protein>
    <submittedName>
        <fullName evidence="13">DNA-3-methyladenine glycosylase 2 family protein</fullName>
    </submittedName>
</protein>
<dbReference type="FunFam" id="3.40.10.10:FF:000001">
    <property type="entry name" value="DNA-3-methyladenine glycosylase 2"/>
    <property type="match status" value="1"/>
</dbReference>
<keyword evidence="5" id="KW-0227">DNA damage</keyword>
<name>A0AAU8BRZ8_9VIBR</name>
<keyword evidence="4" id="KW-0479">Metal-binding</keyword>
<organism evidence="13">
    <name type="scientific">Vibrio chaetopteri</name>
    <dbReference type="NCBI Taxonomy" id="3016528"/>
    <lineage>
        <taxon>Bacteria</taxon>
        <taxon>Pseudomonadati</taxon>
        <taxon>Pseudomonadota</taxon>
        <taxon>Gammaproteobacteria</taxon>
        <taxon>Vibrionales</taxon>
        <taxon>Vibrionaceae</taxon>
        <taxon>Vibrio</taxon>
    </lineage>
</organism>
<dbReference type="SUPFAM" id="SSF46689">
    <property type="entry name" value="Homeodomain-like"/>
    <property type="match status" value="2"/>
</dbReference>
<dbReference type="PROSITE" id="PS00041">
    <property type="entry name" value="HTH_ARAC_FAMILY_1"/>
    <property type="match status" value="1"/>
</dbReference>
<dbReference type="GO" id="GO:0008168">
    <property type="term" value="F:methyltransferase activity"/>
    <property type="evidence" value="ECO:0007669"/>
    <property type="project" value="UniProtKB-KW"/>
</dbReference>
<dbReference type="InterPro" id="IPR010316">
    <property type="entry name" value="AlkA_N"/>
</dbReference>
<dbReference type="InterPro" id="IPR037046">
    <property type="entry name" value="AlkA_N_sf"/>
</dbReference>
<dbReference type="InterPro" id="IPR018062">
    <property type="entry name" value="HTH_AraC-typ_CS"/>
</dbReference>